<protein>
    <recommendedName>
        <fullName evidence="8">Rhodopsin domain-containing protein</fullName>
    </recommendedName>
</protein>
<feature type="transmembrane region" description="Helical" evidence="7">
    <location>
        <begin position="228"/>
        <end position="248"/>
    </location>
</feature>
<comment type="caution">
    <text evidence="9">The sequence shown here is derived from an EMBL/GenBank/DDBJ whole genome shotgun (WGS) entry which is preliminary data.</text>
</comment>
<dbReference type="PANTHER" id="PTHR33048">
    <property type="entry name" value="PTH11-LIKE INTEGRAL MEMBRANE PROTEIN (AFU_ORTHOLOGUE AFUA_5G11245)"/>
    <property type="match status" value="1"/>
</dbReference>
<dbReference type="GO" id="GO:0016020">
    <property type="term" value="C:membrane"/>
    <property type="evidence" value="ECO:0007669"/>
    <property type="project" value="UniProtKB-SubCell"/>
</dbReference>
<dbReference type="EMBL" id="MU858505">
    <property type="protein sequence ID" value="KAK4206113.1"/>
    <property type="molecule type" value="Genomic_DNA"/>
</dbReference>
<evidence type="ECO:0000256" key="5">
    <source>
        <dbReference type="ARBA" id="ARBA00038359"/>
    </source>
</evidence>
<feature type="transmembrane region" description="Helical" evidence="7">
    <location>
        <begin position="76"/>
        <end position="102"/>
    </location>
</feature>
<feature type="non-terminal residue" evidence="9">
    <location>
        <position position="1"/>
    </location>
</feature>
<comment type="similarity">
    <text evidence="5">Belongs to the SAT4 family.</text>
</comment>
<evidence type="ECO:0000256" key="2">
    <source>
        <dbReference type="ARBA" id="ARBA00022692"/>
    </source>
</evidence>
<proteinExistence type="inferred from homology"/>
<gene>
    <name evidence="9" type="ORF">QBC37DRAFT_259985</name>
</gene>
<feature type="region of interest" description="Disordered" evidence="6">
    <location>
        <begin position="281"/>
        <end position="346"/>
    </location>
</feature>
<dbReference type="AlphaFoldDB" id="A0AAN6XT49"/>
<feature type="region of interest" description="Disordered" evidence="6">
    <location>
        <begin position="369"/>
        <end position="417"/>
    </location>
</feature>
<comment type="subcellular location">
    <subcellularLocation>
        <location evidence="1">Membrane</location>
        <topology evidence="1">Multi-pass membrane protein</topology>
    </subcellularLocation>
</comment>
<keyword evidence="4 7" id="KW-0472">Membrane</keyword>
<keyword evidence="3 7" id="KW-1133">Transmembrane helix</keyword>
<dbReference type="Proteomes" id="UP001301769">
    <property type="component" value="Unassembled WGS sequence"/>
</dbReference>
<evidence type="ECO:0000256" key="3">
    <source>
        <dbReference type="ARBA" id="ARBA00022989"/>
    </source>
</evidence>
<dbReference type="Pfam" id="PF20684">
    <property type="entry name" value="Fung_rhodopsin"/>
    <property type="match status" value="1"/>
</dbReference>
<evidence type="ECO:0000256" key="1">
    <source>
        <dbReference type="ARBA" id="ARBA00004141"/>
    </source>
</evidence>
<feature type="transmembrane region" description="Helical" evidence="7">
    <location>
        <begin position="154"/>
        <end position="181"/>
    </location>
</feature>
<accession>A0AAN6XT49</accession>
<evidence type="ECO:0000256" key="6">
    <source>
        <dbReference type="SAM" id="MobiDB-lite"/>
    </source>
</evidence>
<feature type="compositionally biased region" description="Basic and acidic residues" evidence="6">
    <location>
        <begin position="407"/>
        <end position="417"/>
    </location>
</feature>
<evidence type="ECO:0000259" key="8">
    <source>
        <dbReference type="Pfam" id="PF20684"/>
    </source>
</evidence>
<name>A0AAN6XT49_9PEZI</name>
<keyword evidence="2 7" id="KW-0812">Transmembrane</keyword>
<reference evidence="9" key="2">
    <citation type="submission" date="2023-05" db="EMBL/GenBank/DDBJ databases">
        <authorList>
            <consortium name="Lawrence Berkeley National Laboratory"/>
            <person name="Steindorff A."/>
            <person name="Hensen N."/>
            <person name="Bonometti L."/>
            <person name="Westerberg I."/>
            <person name="Brannstrom I.O."/>
            <person name="Guillou S."/>
            <person name="Cros-Aarteil S."/>
            <person name="Calhoun S."/>
            <person name="Haridas S."/>
            <person name="Kuo A."/>
            <person name="Mondo S."/>
            <person name="Pangilinan J."/>
            <person name="Riley R."/>
            <person name="Labutti K."/>
            <person name="Andreopoulos B."/>
            <person name="Lipzen A."/>
            <person name="Chen C."/>
            <person name="Yanf M."/>
            <person name="Daum C."/>
            <person name="Ng V."/>
            <person name="Clum A."/>
            <person name="Ohm R."/>
            <person name="Martin F."/>
            <person name="Silar P."/>
            <person name="Natvig D."/>
            <person name="Lalanne C."/>
            <person name="Gautier V."/>
            <person name="Ament-Velasquez S.L."/>
            <person name="Kruys A."/>
            <person name="Hutchinson M.I."/>
            <person name="Powell A.J."/>
            <person name="Barry K."/>
            <person name="Miller A.N."/>
            <person name="Grigoriev I.V."/>
            <person name="Debuchy R."/>
            <person name="Gladieux P."/>
            <person name="Thoren M.H."/>
            <person name="Johannesson H."/>
        </authorList>
    </citation>
    <scope>NUCLEOTIDE SEQUENCE</scope>
    <source>
        <strain evidence="9">PSN293</strain>
    </source>
</reference>
<reference evidence="9" key="1">
    <citation type="journal article" date="2023" name="Mol. Phylogenet. Evol.">
        <title>Genome-scale phylogeny and comparative genomics of the fungal order Sordariales.</title>
        <authorList>
            <person name="Hensen N."/>
            <person name="Bonometti L."/>
            <person name="Westerberg I."/>
            <person name="Brannstrom I.O."/>
            <person name="Guillou S."/>
            <person name="Cros-Aarteil S."/>
            <person name="Calhoun S."/>
            <person name="Haridas S."/>
            <person name="Kuo A."/>
            <person name="Mondo S."/>
            <person name="Pangilinan J."/>
            <person name="Riley R."/>
            <person name="LaButti K."/>
            <person name="Andreopoulos B."/>
            <person name="Lipzen A."/>
            <person name="Chen C."/>
            <person name="Yan M."/>
            <person name="Daum C."/>
            <person name="Ng V."/>
            <person name="Clum A."/>
            <person name="Steindorff A."/>
            <person name="Ohm R.A."/>
            <person name="Martin F."/>
            <person name="Silar P."/>
            <person name="Natvig D.O."/>
            <person name="Lalanne C."/>
            <person name="Gautier V."/>
            <person name="Ament-Velasquez S.L."/>
            <person name="Kruys A."/>
            <person name="Hutchinson M.I."/>
            <person name="Powell A.J."/>
            <person name="Barry K."/>
            <person name="Miller A.N."/>
            <person name="Grigoriev I.V."/>
            <person name="Debuchy R."/>
            <person name="Gladieux P."/>
            <person name="Hiltunen Thoren M."/>
            <person name="Johannesson H."/>
        </authorList>
    </citation>
    <scope>NUCLEOTIDE SEQUENCE</scope>
    <source>
        <strain evidence="9">PSN293</strain>
    </source>
</reference>
<sequence length="417" mass="45959">QVTVAVWAMTGLSLALVGLRLYTRFRIVKFVGTEDYLFGLTGILLVAFAATLHISVRYGLGASLWGLELADSSNAIFWSYVANTFAVTGNALAKLSMGFFLLRVVQVRAQKAALWILIIVTAGTSIALVVMLWNQTTPRKASWDPLRTPGVWNIQIQPMSIGLGGWSSACDFFFAIFPWMFIWSLRMPRREKIMLASSMSLGVIAGACGVVRTIVLSRLQVTDYTLNFAPYFIWAGAEIAVAMVCLAIPTLRPLYLRNHGTTTIDYTARAHAYGDGSDPELPRFTMLSDHKSPLTPQTPSSEQGPFAQDPTPDNRSEAQSDSKTFNPRARGAVIRDSSSSHTMVEHWHQPTTTAAIATLQENMESETKPPLYINNLEGPKVIRPPSSVYTKRSNRSDSVDDILGLYDTERSRSRGAA</sequence>
<evidence type="ECO:0000313" key="10">
    <source>
        <dbReference type="Proteomes" id="UP001301769"/>
    </source>
</evidence>
<feature type="compositionally biased region" description="Polar residues" evidence="6">
    <location>
        <begin position="294"/>
        <end position="303"/>
    </location>
</feature>
<evidence type="ECO:0000256" key="7">
    <source>
        <dbReference type="SAM" id="Phobius"/>
    </source>
</evidence>
<feature type="transmembrane region" description="Helical" evidence="7">
    <location>
        <begin position="114"/>
        <end position="134"/>
    </location>
</feature>
<feature type="transmembrane region" description="Helical" evidence="7">
    <location>
        <begin position="35"/>
        <end position="56"/>
    </location>
</feature>
<feature type="transmembrane region" description="Helical" evidence="7">
    <location>
        <begin position="193"/>
        <end position="216"/>
    </location>
</feature>
<dbReference type="InterPro" id="IPR052337">
    <property type="entry name" value="SAT4-like"/>
</dbReference>
<feature type="domain" description="Rhodopsin" evidence="8">
    <location>
        <begin position="19"/>
        <end position="255"/>
    </location>
</feature>
<dbReference type="PANTHER" id="PTHR33048:SF93">
    <property type="entry name" value="INTEGRAL MEMBRANE PROTEIN"/>
    <property type="match status" value="1"/>
</dbReference>
<feature type="non-terminal residue" evidence="9">
    <location>
        <position position="417"/>
    </location>
</feature>
<feature type="transmembrane region" description="Helical" evidence="7">
    <location>
        <begin position="6"/>
        <end position="23"/>
    </location>
</feature>
<keyword evidence="10" id="KW-1185">Reference proteome</keyword>
<evidence type="ECO:0000313" key="9">
    <source>
        <dbReference type="EMBL" id="KAK4206113.1"/>
    </source>
</evidence>
<evidence type="ECO:0000256" key="4">
    <source>
        <dbReference type="ARBA" id="ARBA00023136"/>
    </source>
</evidence>
<organism evidence="9 10">
    <name type="scientific">Rhypophila decipiens</name>
    <dbReference type="NCBI Taxonomy" id="261697"/>
    <lineage>
        <taxon>Eukaryota</taxon>
        <taxon>Fungi</taxon>
        <taxon>Dikarya</taxon>
        <taxon>Ascomycota</taxon>
        <taxon>Pezizomycotina</taxon>
        <taxon>Sordariomycetes</taxon>
        <taxon>Sordariomycetidae</taxon>
        <taxon>Sordariales</taxon>
        <taxon>Naviculisporaceae</taxon>
        <taxon>Rhypophila</taxon>
    </lineage>
</organism>
<dbReference type="InterPro" id="IPR049326">
    <property type="entry name" value="Rhodopsin_dom_fungi"/>
</dbReference>